<feature type="region of interest" description="Disordered" evidence="1">
    <location>
        <begin position="547"/>
        <end position="571"/>
    </location>
</feature>
<comment type="caution">
    <text evidence="2">The sequence shown here is derived from an EMBL/GenBank/DDBJ whole genome shotgun (WGS) entry which is preliminary data.</text>
</comment>
<gene>
    <name evidence="2" type="ORF">BDZ94DRAFT_1368680</name>
</gene>
<dbReference type="AlphaFoldDB" id="A0A9P5Y6H9"/>
<reference evidence="2" key="1">
    <citation type="submission" date="2020-11" db="EMBL/GenBank/DDBJ databases">
        <authorList>
            <consortium name="DOE Joint Genome Institute"/>
            <person name="Ahrendt S."/>
            <person name="Riley R."/>
            <person name="Andreopoulos W."/>
            <person name="Labutti K."/>
            <person name="Pangilinan J."/>
            <person name="Ruiz-Duenas F.J."/>
            <person name="Barrasa J.M."/>
            <person name="Sanchez-Garcia M."/>
            <person name="Camarero S."/>
            <person name="Miyauchi S."/>
            <person name="Serrano A."/>
            <person name="Linde D."/>
            <person name="Babiker R."/>
            <person name="Drula E."/>
            <person name="Ayuso-Fernandez I."/>
            <person name="Pacheco R."/>
            <person name="Padilla G."/>
            <person name="Ferreira P."/>
            <person name="Barriuso J."/>
            <person name="Kellner H."/>
            <person name="Castanera R."/>
            <person name="Alfaro M."/>
            <person name="Ramirez L."/>
            <person name="Pisabarro A.G."/>
            <person name="Kuo A."/>
            <person name="Tritt A."/>
            <person name="Lipzen A."/>
            <person name="He G."/>
            <person name="Yan M."/>
            <person name="Ng V."/>
            <person name="Cullen D."/>
            <person name="Martin F."/>
            <person name="Rosso M.-N."/>
            <person name="Henrissat B."/>
            <person name="Hibbett D."/>
            <person name="Martinez A.T."/>
            <person name="Grigoriev I.V."/>
        </authorList>
    </citation>
    <scope>NUCLEOTIDE SEQUENCE</scope>
    <source>
        <strain evidence="2">CBS 247.69</strain>
    </source>
</reference>
<dbReference type="Pfam" id="PF18759">
    <property type="entry name" value="Plavaka"/>
    <property type="match status" value="1"/>
</dbReference>
<protein>
    <submittedName>
        <fullName evidence="2">Uncharacterized protein</fullName>
    </submittedName>
</protein>
<dbReference type="Proteomes" id="UP000807353">
    <property type="component" value="Unassembled WGS sequence"/>
</dbReference>
<evidence type="ECO:0000313" key="3">
    <source>
        <dbReference type="Proteomes" id="UP000807353"/>
    </source>
</evidence>
<proteinExistence type="predicted"/>
<organism evidence="2 3">
    <name type="scientific">Collybia nuda</name>
    <dbReference type="NCBI Taxonomy" id="64659"/>
    <lineage>
        <taxon>Eukaryota</taxon>
        <taxon>Fungi</taxon>
        <taxon>Dikarya</taxon>
        <taxon>Basidiomycota</taxon>
        <taxon>Agaricomycotina</taxon>
        <taxon>Agaricomycetes</taxon>
        <taxon>Agaricomycetidae</taxon>
        <taxon>Agaricales</taxon>
        <taxon>Tricholomatineae</taxon>
        <taxon>Clitocybaceae</taxon>
        <taxon>Collybia</taxon>
    </lineage>
</organism>
<dbReference type="InterPro" id="IPR041078">
    <property type="entry name" value="Plavaka"/>
</dbReference>
<keyword evidence="3" id="KW-1185">Reference proteome</keyword>
<accession>A0A9P5Y6H9</accession>
<dbReference type="EMBL" id="MU150275">
    <property type="protein sequence ID" value="KAF9462181.1"/>
    <property type="molecule type" value="Genomic_DNA"/>
</dbReference>
<dbReference type="OrthoDB" id="3239511at2759"/>
<evidence type="ECO:0000313" key="2">
    <source>
        <dbReference type="EMBL" id="KAF9462181.1"/>
    </source>
</evidence>
<evidence type="ECO:0000256" key="1">
    <source>
        <dbReference type="SAM" id="MobiDB-lite"/>
    </source>
</evidence>
<name>A0A9P5Y6H9_9AGAR</name>
<sequence length="840" mass="97187">MGDVKTEYHPHSQIGTKMQSFEEYISSCPPPVEPDIEPWLPFKSRLDFEIAEVMLEAALNRSQKDRLIKLIHRAVENSPHDPFTLENGKGLDDMWDSASVLRTNFKKKTFTVPYKDEDWAFDLHMRDPWEWAVDILTDPMLGPHLVWNAQILQSWNGDKWERFFTEPWTAKLWWDIQNNLPNSSDAKVLAFIIYADKTKLSSFGTAKGYPIVARCGNLPHHIRNTDGRGGGRVVGWLPIVHEDTAETGKPGFVNFKNAVWHAAFEIFIGTVAQHSKTGCWIKCGDNIMRWLWPTILILSADYEEMTVMSLTRGVRASFPCPICLVHQDELADLSKTHKLRTQEQSKVDFGQADAMRRMEDKEKFLKDRGLRYVKNSMWEVGNMDLHRALSYDTLHFDDNGLWEDHYFKLFKSIIHTRVDIARIDQRFKNMSRWRGLNHFDSVMNISFNDGSKNHDISKIFLFAAHDLLLKDTNQAGYLLLQCLRSYLNIRMYADFDLHTEETIYAGQELADIVSEGGENEEFISQTKNWNFPKIHLRQHLFDNIEDKGVSRNSSTKPNESMHGPLRKSYLGRSNFKNPAEQILKADHHLMVSGLIRSNINALDKYLENSQPDPEDQYTTTFPLGSQEKPCSFLDLEKAHQGDPAFKDFRIKLGKFLTGFLPLYDIQIPGGQVKFHPGDLITEYHYLKVKYNCLSDWKIKTNYLRCNKNFHGHSRYDCVLIKSASPYFARLVCLISCQVNGKEHSVALVQPYELNPTRNLSQAQRDTDRDLELIRLRENFRSQCEFISIHSIVRGVVLVYSDEKTSYGTASADYFLFDLLDQDIFLHGREWLEQRTNGGET</sequence>